<dbReference type="PANTHER" id="PTHR33744">
    <property type="entry name" value="CARBOHYDRATE DIACID REGULATOR"/>
    <property type="match status" value="1"/>
</dbReference>
<name>A0A7G9GE69_9FIRM</name>
<sequence>MKLNTDVIYYHLLQKHHLEYKKALTPEEELGRPRYYDGSGNREGFLYLLSEPEEEPIDPGTYLCYKKPAMKDPDATTLFLLSSREDPREVYNELQNIYDYYDEWENSCLQIVEKYQDYRSLVRQTYQCFHLPVCLVDNQFSIVASEHEENSPFALFEDDGQINLDTVNDIISNPHMRNLETTRGIFDFDYDRNYKLYNFRSGGKYCGRLIMGIQDAGFADRDSLILAKLAEFIELLLHRFGSFQFTSSVQTYLHSFLVDSLAGKVPHSREINRLNQNTGWSEEHTYLMVYYLPEHRLKKELYPPYLISQVEERWRGTCAVENQGNVVMLLNLSMYGIDKLPDFYQSLAYLVRDGLMIAGCSRTFTGLRELNIYFKQAVYAIEFGKKKDSTRWYFRFNDYGLEYLLNYGTGIFKPEQVCHPALLQLRKHDQIKQTSYYLTLFTYFEQQFNMSQAANQLYIHRSTFINRMERIQELTRLNLDDYDTRLYLELSFRLLQEPEEEFTFQLYV</sequence>
<accession>A0A7G9GE69</accession>
<dbReference type="KEGG" id="whj:H9Q79_02050"/>
<reference evidence="2 3" key="1">
    <citation type="submission" date="2020-08" db="EMBL/GenBank/DDBJ databases">
        <authorList>
            <person name="Liu C."/>
            <person name="Sun Q."/>
        </authorList>
    </citation>
    <scope>NUCLEOTIDE SEQUENCE [LARGE SCALE GENOMIC DNA]</scope>
    <source>
        <strain evidence="2 3">NSJ-29</strain>
    </source>
</reference>
<gene>
    <name evidence="2" type="ORF">H9Q79_02050</name>
</gene>
<dbReference type="PANTHER" id="PTHR33744:SF1">
    <property type="entry name" value="DNA-BINDING TRANSCRIPTIONAL ACTIVATOR ADER"/>
    <property type="match status" value="1"/>
</dbReference>
<proteinExistence type="predicted"/>
<evidence type="ECO:0000313" key="3">
    <source>
        <dbReference type="Proteomes" id="UP000515860"/>
    </source>
</evidence>
<protein>
    <submittedName>
        <fullName evidence="2">Helix-turn-helix domain-containing protein</fullName>
    </submittedName>
</protein>
<dbReference type="AlphaFoldDB" id="A0A7G9GE69"/>
<dbReference type="RefSeq" id="WP_118642434.1">
    <property type="nucleotide sequence ID" value="NZ_CP060635.1"/>
</dbReference>
<dbReference type="Gene3D" id="1.10.10.2840">
    <property type="entry name" value="PucR C-terminal helix-turn-helix domain"/>
    <property type="match status" value="1"/>
</dbReference>
<organism evidence="2 3">
    <name type="scientific">Wansuia hejianensis</name>
    <dbReference type="NCBI Taxonomy" id="2763667"/>
    <lineage>
        <taxon>Bacteria</taxon>
        <taxon>Bacillati</taxon>
        <taxon>Bacillota</taxon>
        <taxon>Clostridia</taxon>
        <taxon>Lachnospirales</taxon>
        <taxon>Lachnospiraceae</taxon>
        <taxon>Wansuia</taxon>
    </lineage>
</organism>
<dbReference type="InterPro" id="IPR025736">
    <property type="entry name" value="PucR_C-HTH_dom"/>
</dbReference>
<dbReference type="EMBL" id="CP060635">
    <property type="protein sequence ID" value="QNM09101.1"/>
    <property type="molecule type" value="Genomic_DNA"/>
</dbReference>
<evidence type="ECO:0000313" key="2">
    <source>
        <dbReference type="EMBL" id="QNM09101.1"/>
    </source>
</evidence>
<dbReference type="InterPro" id="IPR042070">
    <property type="entry name" value="PucR_C-HTH_sf"/>
</dbReference>
<feature type="domain" description="PucR C-terminal helix-turn-helix" evidence="1">
    <location>
        <begin position="439"/>
        <end position="493"/>
    </location>
</feature>
<dbReference type="Proteomes" id="UP000515860">
    <property type="component" value="Chromosome"/>
</dbReference>
<dbReference type="Pfam" id="PF13556">
    <property type="entry name" value="HTH_30"/>
    <property type="match status" value="1"/>
</dbReference>
<evidence type="ECO:0000259" key="1">
    <source>
        <dbReference type="Pfam" id="PF13556"/>
    </source>
</evidence>
<dbReference type="InterPro" id="IPR051448">
    <property type="entry name" value="CdaR-like_regulators"/>
</dbReference>
<keyword evidence="3" id="KW-1185">Reference proteome</keyword>